<name>X0RWV6_9ZZZZ</name>
<dbReference type="EMBL" id="BARS01006381">
    <property type="protein sequence ID" value="GAF68232.1"/>
    <property type="molecule type" value="Genomic_DNA"/>
</dbReference>
<proteinExistence type="predicted"/>
<reference evidence="1" key="1">
    <citation type="journal article" date="2014" name="Front. Microbiol.">
        <title>High frequency of phylogenetically diverse reductive dehalogenase-homologous genes in deep subseafloor sedimentary metagenomes.</title>
        <authorList>
            <person name="Kawai M."/>
            <person name="Futagami T."/>
            <person name="Toyoda A."/>
            <person name="Takaki Y."/>
            <person name="Nishi S."/>
            <person name="Hori S."/>
            <person name="Arai W."/>
            <person name="Tsubouchi T."/>
            <person name="Morono Y."/>
            <person name="Uchiyama I."/>
            <person name="Ito T."/>
            <person name="Fujiyama A."/>
            <person name="Inagaki F."/>
            <person name="Takami H."/>
        </authorList>
    </citation>
    <scope>NUCLEOTIDE SEQUENCE</scope>
    <source>
        <strain evidence="1">Expedition CK06-06</strain>
    </source>
</reference>
<accession>X0RWV6</accession>
<evidence type="ECO:0000313" key="1">
    <source>
        <dbReference type="EMBL" id="GAF68232.1"/>
    </source>
</evidence>
<gene>
    <name evidence="1" type="ORF">S01H1_12429</name>
</gene>
<comment type="caution">
    <text evidence="1">The sequence shown here is derived from an EMBL/GenBank/DDBJ whole genome shotgun (WGS) entry which is preliminary data.</text>
</comment>
<feature type="non-terminal residue" evidence="1">
    <location>
        <position position="1"/>
    </location>
</feature>
<sequence>RLRILDIKSQCWRHPRFRKEFTSYDIYAAVLDEGVTDLAGFRDRLAGRGITID</sequence>
<dbReference type="AlphaFoldDB" id="X0RWV6"/>
<protein>
    <submittedName>
        <fullName evidence="1">Uncharacterized protein</fullName>
    </submittedName>
</protein>
<organism evidence="1">
    <name type="scientific">marine sediment metagenome</name>
    <dbReference type="NCBI Taxonomy" id="412755"/>
    <lineage>
        <taxon>unclassified sequences</taxon>
        <taxon>metagenomes</taxon>
        <taxon>ecological metagenomes</taxon>
    </lineage>
</organism>